<dbReference type="InterPro" id="IPR002508">
    <property type="entry name" value="MurNAc-LAA_cat"/>
</dbReference>
<dbReference type="STRING" id="1302272.FC96_GL000340"/>
<dbReference type="Proteomes" id="UP000050911">
    <property type="component" value="Unassembled WGS sequence"/>
</dbReference>
<dbReference type="PATRIC" id="fig|1302272.5.peg.337"/>
<dbReference type="SUPFAM" id="SSF53187">
    <property type="entry name" value="Zn-dependent exopeptidases"/>
    <property type="match status" value="1"/>
</dbReference>
<dbReference type="SUPFAM" id="SSF50044">
    <property type="entry name" value="SH3-domain"/>
    <property type="match status" value="1"/>
</dbReference>
<dbReference type="InterPro" id="IPR003646">
    <property type="entry name" value="SH3-like_bac-type"/>
</dbReference>
<dbReference type="EMBL" id="AZCX01000001">
    <property type="protein sequence ID" value="KRK49415.1"/>
    <property type="molecule type" value="Genomic_DNA"/>
</dbReference>
<reference evidence="5 6" key="1">
    <citation type="journal article" date="2015" name="Genome Announc.">
        <title>Expanding the biotechnology potential of lactobacilli through comparative genomics of 213 strains and associated genera.</title>
        <authorList>
            <person name="Sun Z."/>
            <person name="Harris H.M."/>
            <person name="McCann A."/>
            <person name="Guo C."/>
            <person name="Argimon S."/>
            <person name="Zhang W."/>
            <person name="Yang X."/>
            <person name="Jeffery I.B."/>
            <person name="Cooney J.C."/>
            <person name="Kagawa T.F."/>
            <person name="Liu W."/>
            <person name="Song Y."/>
            <person name="Salvetti E."/>
            <person name="Wrobel A."/>
            <person name="Rasinkangas P."/>
            <person name="Parkhill J."/>
            <person name="Rea M.C."/>
            <person name="O'Sullivan O."/>
            <person name="Ritari J."/>
            <person name="Douillard F.P."/>
            <person name="Paul Ross R."/>
            <person name="Yang R."/>
            <person name="Briner A.E."/>
            <person name="Felis G.E."/>
            <person name="de Vos W.M."/>
            <person name="Barrangou R."/>
            <person name="Klaenhammer T.R."/>
            <person name="Caufield P.W."/>
            <person name="Cui Y."/>
            <person name="Zhang H."/>
            <person name="O'Toole P.W."/>
        </authorList>
    </citation>
    <scope>NUCLEOTIDE SEQUENCE [LARGE SCALE GENOMIC DNA]</scope>
    <source>
        <strain evidence="5 6">JCM 15530</strain>
    </source>
</reference>
<dbReference type="Gene3D" id="2.30.30.40">
    <property type="entry name" value="SH3 Domains"/>
    <property type="match status" value="1"/>
</dbReference>
<proteinExistence type="predicted"/>
<name>A0A0R1I280_9LACO</name>
<dbReference type="Pfam" id="PF08239">
    <property type="entry name" value="SH3_3"/>
    <property type="match status" value="1"/>
</dbReference>
<keyword evidence="6" id="KW-1185">Reference proteome</keyword>
<keyword evidence="1" id="KW-0378">Hydrolase</keyword>
<comment type="caution">
    <text evidence="5">The sequence shown here is derived from an EMBL/GenBank/DDBJ whole genome shotgun (WGS) entry which is preliminary data.</text>
</comment>
<keyword evidence="3" id="KW-0812">Transmembrane</keyword>
<dbReference type="InterPro" id="IPR036028">
    <property type="entry name" value="SH3-like_dom_sf"/>
</dbReference>
<feature type="domain" description="SH3b" evidence="4">
    <location>
        <begin position="37"/>
        <end position="100"/>
    </location>
</feature>
<dbReference type="CDD" id="cd00174">
    <property type="entry name" value="SH3"/>
    <property type="match status" value="1"/>
</dbReference>
<protein>
    <submittedName>
        <fullName evidence="5">N-acetylmuramoyl-L-alanine amidase</fullName>
    </submittedName>
</protein>
<keyword evidence="3" id="KW-1133">Transmembrane helix</keyword>
<feature type="transmembrane region" description="Helical" evidence="3">
    <location>
        <begin position="16"/>
        <end position="36"/>
    </location>
</feature>
<dbReference type="PROSITE" id="PS51781">
    <property type="entry name" value="SH3B"/>
    <property type="match status" value="1"/>
</dbReference>
<dbReference type="SMART" id="SM00287">
    <property type="entry name" value="SH3b"/>
    <property type="match status" value="1"/>
</dbReference>
<evidence type="ECO:0000256" key="1">
    <source>
        <dbReference type="ARBA" id="ARBA00022801"/>
    </source>
</evidence>
<dbReference type="SMART" id="SM00646">
    <property type="entry name" value="Ami_3"/>
    <property type="match status" value="1"/>
</dbReference>
<gene>
    <name evidence="5" type="ORF">FC96_GL000340</name>
</gene>
<organism evidence="5 6">
    <name type="scientific">Secundilactobacillus kimchicus JCM 15530</name>
    <dbReference type="NCBI Taxonomy" id="1302272"/>
    <lineage>
        <taxon>Bacteria</taxon>
        <taxon>Bacillati</taxon>
        <taxon>Bacillota</taxon>
        <taxon>Bacilli</taxon>
        <taxon>Lactobacillales</taxon>
        <taxon>Lactobacillaceae</taxon>
        <taxon>Secundilactobacillus</taxon>
    </lineage>
</organism>
<dbReference type="AlphaFoldDB" id="A0A0R1I280"/>
<dbReference type="Gene3D" id="3.40.630.40">
    <property type="entry name" value="Zn-dependent exopeptidases"/>
    <property type="match status" value="1"/>
</dbReference>
<dbReference type="GO" id="GO:0008745">
    <property type="term" value="F:N-acetylmuramoyl-L-alanine amidase activity"/>
    <property type="evidence" value="ECO:0007669"/>
    <property type="project" value="InterPro"/>
</dbReference>
<dbReference type="Pfam" id="PF01520">
    <property type="entry name" value="Amidase_3"/>
    <property type="match status" value="1"/>
</dbReference>
<evidence type="ECO:0000256" key="3">
    <source>
        <dbReference type="SAM" id="Phobius"/>
    </source>
</evidence>
<dbReference type="GO" id="GO:0071555">
    <property type="term" value="P:cell wall organization"/>
    <property type="evidence" value="ECO:0007669"/>
    <property type="project" value="UniProtKB-KW"/>
</dbReference>
<dbReference type="GO" id="GO:0030288">
    <property type="term" value="C:outer membrane-bounded periplasmic space"/>
    <property type="evidence" value="ECO:0007669"/>
    <property type="project" value="TreeGrafter"/>
</dbReference>
<keyword evidence="3" id="KW-0472">Membrane</keyword>
<evidence type="ECO:0000259" key="4">
    <source>
        <dbReference type="PROSITE" id="PS51781"/>
    </source>
</evidence>
<sequence>MKEDATLIDYLKTHRVAIILTVTILLAAIAVIVTSVRTSRLVVPTNQVNVRTGPGLSYRTTTELKKGDVIYVVNRKDNWYRVRYSDHHFGWVASWLVNTTSHLKTATNLSEATIVLDPGHGGSDSGALTSDQQHQEKTETLALAKKVQQALQKKGAHVLMTRTGDQTVSLGARPELATDNHADAFISFHFDSSPTNNSATGFTTYYYHKTTSLSLAQTLNRALDGLPLPNRGVAVGNYEVIRDNLRPAVLLEMGYINTDSNFKLIKTPSYQQAVADRVTKGLASYFKD</sequence>
<dbReference type="GO" id="GO:0009253">
    <property type="term" value="P:peptidoglycan catabolic process"/>
    <property type="evidence" value="ECO:0007669"/>
    <property type="project" value="InterPro"/>
</dbReference>
<evidence type="ECO:0000313" key="5">
    <source>
        <dbReference type="EMBL" id="KRK49415.1"/>
    </source>
</evidence>
<dbReference type="CDD" id="cd02696">
    <property type="entry name" value="MurNAc-LAA"/>
    <property type="match status" value="1"/>
</dbReference>
<dbReference type="InterPro" id="IPR050695">
    <property type="entry name" value="N-acetylmuramoyl_amidase_3"/>
</dbReference>
<accession>A0A0R1I280</accession>
<evidence type="ECO:0000313" key="6">
    <source>
        <dbReference type="Proteomes" id="UP000050911"/>
    </source>
</evidence>
<evidence type="ECO:0000256" key="2">
    <source>
        <dbReference type="ARBA" id="ARBA00023316"/>
    </source>
</evidence>
<dbReference type="PANTHER" id="PTHR30404">
    <property type="entry name" value="N-ACETYLMURAMOYL-L-ALANINE AMIDASE"/>
    <property type="match status" value="1"/>
</dbReference>
<dbReference type="PANTHER" id="PTHR30404:SF7">
    <property type="entry name" value="CELL WALL AMIDASE LYTH-RELATED"/>
    <property type="match status" value="1"/>
</dbReference>
<keyword evidence="2" id="KW-0961">Cell wall biogenesis/degradation</keyword>